<dbReference type="SUPFAM" id="SSF143631">
    <property type="entry name" value="ApbE-like"/>
    <property type="match status" value="1"/>
</dbReference>
<protein>
    <submittedName>
        <fullName evidence="1">Uncharacterized protein</fullName>
    </submittedName>
</protein>
<gene>
    <name evidence="1" type="ORF">CO162_01515</name>
</gene>
<sequence>MRPIKLIYRNLVNASDLKSFKLIIKESNLFILFAPNSSKIPENLKDIAGHSLLNCRRQIEDYIKNYPSFQESYIPVKVGKGSPLIVREMAEASSLVNVGPMAAVAGAVAEFVGKEILKFSDEVIVENGGDIFLKSNKRRRVAIYAGEDSPFSRKIALEINPETTPVGICCSSGTLGHSYSFGKADGSVAVAVSTALADASATAIGNLIQIKSDLSKGVEFAKKIPGLLGTVIIKEDKIAIWGKIKIVEL</sequence>
<dbReference type="Proteomes" id="UP000229213">
    <property type="component" value="Unassembled WGS sequence"/>
</dbReference>
<organism evidence="1 2">
    <name type="scientific">bacterium (Candidatus Ratteibacteria) CG_4_9_14_3_um_filter_41_21</name>
    <dbReference type="NCBI Taxonomy" id="2014289"/>
    <lineage>
        <taxon>Bacteria</taxon>
        <taxon>Candidatus Ratteibacteria</taxon>
    </lineage>
</organism>
<evidence type="ECO:0000313" key="1">
    <source>
        <dbReference type="EMBL" id="PJA62357.1"/>
    </source>
</evidence>
<name>A0A2M7YHB1_9BACT</name>
<accession>A0A2M7YHB1</accession>
<dbReference type="InterPro" id="IPR003374">
    <property type="entry name" value="ApbE-like_sf"/>
</dbReference>
<dbReference type="AlphaFoldDB" id="A0A2M7YHB1"/>
<dbReference type="Gene3D" id="3.10.520.10">
    <property type="entry name" value="ApbE-like domains"/>
    <property type="match status" value="1"/>
</dbReference>
<evidence type="ECO:0000313" key="2">
    <source>
        <dbReference type="Proteomes" id="UP000229213"/>
    </source>
</evidence>
<dbReference type="NCBIfam" id="NF003323">
    <property type="entry name" value="PRK04334.1-3"/>
    <property type="match status" value="1"/>
</dbReference>
<proteinExistence type="predicted"/>
<comment type="caution">
    <text evidence="1">The sequence shown here is derived from an EMBL/GenBank/DDBJ whole genome shotgun (WGS) entry which is preliminary data.</text>
</comment>
<reference evidence="2" key="1">
    <citation type="submission" date="2017-09" db="EMBL/GenBank/DDBJ databases">
        <title>Depth-based differentiation of microbial function through sediment-hosted aquifers and enrichment of novel symbionts in the deep terrestrial subsurface.</title>
        <authorList>
            <person name="Probst A.J."/>
            <person name="Ladd B."/>
            <person name="Jarett J.K."/>
            <person name="Geller-Mcgrath D.E."/>
            <person name="Sieber C.M.K."/>
            <person name="Emerson J.B."/>
            <person name="Anantharaman K."/>
            <person name="Thomas B.C."/>
            <person name="Malmstrom R."/>
            <person name="Stieglmeier M."/>
            <person name="Klingl A."/>
            <person name="Woyke T."/>
            <person name="Ryan C.M."/>
            <person name="Banfield J.F."/>
        </authorList>
    </citation>
    <scope>NUCLEOTIDE SEQUENCE [LARGE SCALE GENOMIC DNA]</scope>
</reference>
<dbReference type="EMBL" id="PFWI01000050">
    <property type="protein sequence ID" value="PJA62357.1"/>
    <property type="molecule type" value="Genomic_DNA"/>
</dbReference>